<dbReference type="InterPro" id="IPR049371">
    <property type="entry name" value="GspD-like_N0"/>
</dbReference>
<evidence type="ECO:0000259" key="13">
    <source>
        <dbReference type="Pfam" id="PF00263"/>
    </source>
</evidence>
<dbReference type="Pfam" id="PF00263">
    <property type="entry name" value="Secretin"/>
    <property type="match status" value="1"/>
</dbReference>
<comment type="subcellular location">
    <subcellularLocation>
        <location evidence="1 10">Cell outer membrane</location>
    </subcellularLocation>
</comment>
<dbReference type="Pfam" id="PF03958">
    <property type="entry name" value="Secretin_N"/>
    <property type="match status" value="3"/>
</dbReference>
<dbReference type="PRINTS" id="PR00811">
    <property type="entry name" value="BCTERIALGSPD"/>
</dbReference>
<evidence type="ECO:0000256" key="10">
    <source>
        <dbReference type="RuleBase" id="RU004004"/>
    </source>
</evidence>
<dbReference type="InterPro" id="IPR038591">
    <property type="entry name" value="NolW-like_sf"/>
</dbReference>
<evidence type="ECO:0000259" key="15">
    <source>
        <dbReference type="Pfam" id="PF21305"/>
    </source>
</evidence>
<keyword evidence="8" id="KW-0472">Membrane</keyword>
<dbReference type="InterPro" id="IPR004846">
    <property type="entry name" value="T2SS/T3SS_dom"/>
</dbReference>
<dbReference type="PANTHER" id="PTHR30332:SF25">
    <property type="entry name" value="SECRETIN XPSD"/>
    <property type="match status" value="1"/>
</dbReference>
<accession>A0A501PEY3</accession>
<gene>
    <name evidence="16" type="primary">gspD</name>
    <name evidence="16" type="ORF">FIV46_12145</name>
</gene>
<feature type="domain" description="NolW-like" evidence="14">
    <location>
        <begin position="267"/>
        <end position="331"/>
    </location>
</feature>
<keyword evidence="9" id="KW-0998">Cell outer membrane</keyword>
<sequence length="704" mass="76010">MYLQFRFPVQLLRSGCLLGLVLLLNSCADQGQNEPPTLQQTSTAGESSPYILLKEEASDAGNVTQGKHSAAEYIYGTGEFMAPARPGGLPSVTKSEDGTIDLNFLESDVRAVVDAVLSDMLSLHYVLDPAVKGKITLQSNRSLGKTEVLMALEEALRLVNVAMIKSEGVFHIIPLKDAPRRVTSIRRPVPPSVNLPGFGVQAVSLDYTTPSEMAKLLQSFAPQGSILSIDNSRNLLLLAGTAKELATLQELIRTFDVDWLQGMSFALFSLQQVDAKTVKEELSVIFNDAETPVSGMIKFIPMPRLNSLLAISHSKDYLRRAEEWIARLDTGGQTSGRQIYVYHVEHGKVEGIASALSQILGDTKGGETKEELGTPAPAAGIRRPSFQPSPGESGSFFSEGRLKIVPNVDDNSLLILATPEEYGVIVKAIKQMDIVPRQVMIEATLAEVTLNDNLQYGVNWFLETGSNSFTFSDSSSGGVASSFPGFSYVYTGSNSNRAVLNAISSVTDVKVISSPKLMVLNNQTANLQIGDQVPVAKQSSQSSTDSNAPIVNTIEFRDTGVILNITPHINKGGLVLLDVSQEVSDVAETISSGIDSPTIQQRKIESSIAIQNGETVALGGLIRENITDSKSGLPLLKDIPLLGAAFSTNSTVTRRTELIVLITPRVLENSGDVRESLENLKQEFERLTPFPTSAFEIKDDAQAN</sequence>
<keyword evidence="7" id="KW-0653">Protein transport</keyword>
<feature type="domain" description="NolW-like" evidence="14">
    <location>
        <begin position="200"/>
        <end position="261"/>
    </location>
</feature>
<protein>
    <submittedName>
        <fullName evidence="16">Type II secretion system protein GspD</fullName>
    </submittedName>
</protein>
<organism evidence="16 17">
    <name type="scientific">Emcibacter nanhaiensis</name>
    <dbReference type="NCBI Taxonomy" id="1505037"/>
    <lineage>
        <taxon>Bacteria</taxon>
        <taxon>Pseudomonadati</taxon>
        <taxon>Pseudomonadota</taxon>
        <taxon>Alphaproteobacteria</taxon>
        <taxon>Emcibacterales</taxon>
        <taxon>Emcibacteraceae</taxon>
        <taxon>Emcibacter</taxon>
    </lineage>
</organism>
<dbReference type="GO" id="GO:0009279">
    <property type="term" value="C:cell outer membrane"/>
    <property type="evidence" value="ECO:0007669"/>
    <property type="project" value="UniProtKB-SubCell"/>
</dbReference>
<evidence type="ECO:0000256" key="9">
    <source>
        <dbReference type="ARBA" id="ARBA00023237"/>
    </source>
</evidence>
<dbReference type="GO" id="GO:0015628">
    <property type="term" value="P:protein secretion by the type II secretion system"/>
    <property type="evidence" value="ECO:0007669"/>
    <property type="project" value="InterPro"/>
</dbReference>
<evidence type="ECO:0000256" key="7">
    <source>
        <dbReference type="ARBA" id="ARBA00022927"/>
    </source>
</evidence>
<evidence type="ECO:0000256" key="1">
    <source>
        <dbReference type="ARBA" id="ARBA00004442"/>
    </source>
</evidence>
<dbReference type="Proteomes" id="UP000319148">
    <property type="component" value="Unassembled WGS sequence"/>
</dbReference>
<evidence type="ECO:0000313" key="16">
    <source>
        <dbReference type="EMBL" id="TPD58980.1"/>
    </source>
</evidence>
<evidence type="ECO:0000256" key="3">
    <source>
        <dbReference type="ARBA" id="ARBA00022448"/>
    </source>
</evidence>
<dbReference type="RefSeq" id="WP_139941199.1">
    <property type="nucleotide sequence ID" value="NZ_JBHSYP010000002.1"/>
</dbReference>
<comment type="similarity">
    <text evidence="2">Belongs to the bacterial secretin family. GSP D subfamily.</text>
</comment>
<dbReference type="InterPro" id="IPR001775">
    <property type="entry name" value="GspD/PilQ"/>
</dbReference>
<dbReference type="EMBL" id="VFIY01000015">
    <property type="protein sequence ID" value="TPD58980.1"/>
    <property type="molecule type" value="Genomic_DNA"/>
</dbReference>
<evidence type="ECO:0000313" key="17">
    <source>
        <dbReference type="Proteomes" id="UP000319148"/>
    </source>
</evidence>
<keyword evidence="3 10" id="KW-0813">Transport</keyword>
<evidence type="ECO:0000256" key="5">
    <source>
        <dbReference type="ARBA" id="ARBA00022692"/>
    </source>
</evidence>
<dbReference type="Gene3D" id="3.30.1370.120">
    <property type="match status" value="3"/>
</dbReference>
<dbReference type="NCBIfam" id="TIGR02517">
    <property type="entry name" value="type_II_gspD"/>
    <property type="match status" value="1"/>
</dbReference>
<keyword evidence="17" id="KW-1185">Reference proteome</keyword>
<feature type="chain" id="PRO_5021501624" evidence="12">
    <location>
        <begin position="32"/>
        <end position="704"/>
    </location>
</feature>
<evidence type="ECO:0000256" key="11">
    <source>
        <dbReference type="SAM" id="MobiDB-lite"/>
    </source>
</evidence>
<feature type="domain" description="Type II/III secretion system secretin-like" evidence="13">
    <location>
        <begin position="503"/>
        <end position="667"/>
    </location>
</feature>
<dbReference type="Pfam" id="PF21305">
    <property type="entry name" value="type_II_gspD_N0"/>
    <property type="match status" value="1"/>
</dbReference>
<evidence type="ECO:0000256" key="4">
    <source>
        <dbReference type="ARBA" id="ARBA00022452"/>
    </source>
</evidence>
<evidence type="ECO:0000256" key="6">
    <source>
        <dbReference type="ARBA" id="ARBA00022729"/>
    </source>
</evidence>
<keyword evidence="5" id="KW-0812">Transmembrane</keyword>
<dbReference type="OrthoDB" id="9775455at2"/>
<dbReference type="AlphaFoldDB" id="A0A501PEY3"/>
<feature type="domain" description="GspD-like N0" evidence="15">
    <location>
        <begin position="102"/>
        <end position="172"/>
    </location>
</feature>
<dbReference type="Gene3D" id="3.55.50.30">
    <property type="match status" value="1"/>
</dbReference>
<evidence type="ECO:0000256" key="2">
    <source>
        <dbReference type="ARBA" id="ARBA00006980"/>
    </source>
</evidence>
<dbReference type="InterPro" id="IPR013356">
    <property type="entry name" value="T2SS_GspD"/>
</dbReference>
<feature type="domain" description="NolW-like" evidence="14">
    <location>
        <begin position="341"/>
        <end position="438"/>
    </location>
</feature>
<keyword evidence="6 12" id="KW-0732">Signal</keyword>
<dbReference type="GO" id="GO:0015627">
    <property type="term" value="C:type II protein secretion system complex"/>
    <property type="evidence" value="ECO:0007669"/>
    <property type="project" value="InterPro"/>
</dbReference>
<name>A0A501PEY3_9PROT</name>
<feature type="signal peptide" evidence="12">
    <location>
        <begin position="1"/>
        <end position="31"/>
    </location>
</feature>
<feature type="region of interest" description="Disordered" evidence="11">
    <location>
        <begin position="365"/>
        <end position="392"/>
    </location>
</feature>
<evidence type="ECO:0000256" key="8">
    <source>
        <dbReference type="ARBA" id="ARBA00023136"/>
    </source>
</evidence>
<evidence type="ECO:0000256" key="12">
    <source>
        <dbReference type="SAM" id="SignalP"/>
    </source>
</evidence>
<comment type="caution">
    <text evidence="16">The sequence shown here is derived from an EMBL/GenBank/DDBJ whole genome shotgun (WGS) entry which is preliminary data.</text>
</comment>
<reference evidence="17" key="1">
    <citation type="submission" date="2019-06" db="EMBL/GenBank/DDBJ databases">
        <title>The complete genome of Emcibacter congregatus ZYLT.</title>
        <authorList>
            <person name="Zhao Z."/>
        </authorList>
    </citation>
    <scope>NUCLEOTIDE SEQUENCE [LARGE SCALE GENOMIC DNA]</scope>
    <source>
        <strain evidence="17">MCCC 1A06723</strain>
    </source>
</reference>
<evidence type="ECO:0000259" key="14">
    <source>
        <dbReference type="Pfam" id="PF03958"/>
    </source>
</evidence>
<dbReference type="InterPro" id="IPR005644">
    <property type="entry name" value="NolW-like"/>
</dbReference>
<dbReference type="PANTHER" id="PTHR30332">
    <property type="entry name" value="PROBABLE GENERAL SECRETION PATHWAY PROTEIN D"/>
    <property type="match status" value="1"/>
</dbReference>
<dbReference type="InterPro" id="IPR050810">
    <property type="entry name" value="Bact_Secretion_Sys_Channel"/>
</dbReference>
<keyword evidence="4" id="KW-1134">Transmembrane beta strand</keyword>
<proteinExistence type="inferred from homology"/>